<dbReference type="OrthoDB" id="7972392at2759"/>
<dbReference type="Gene3D" id="3.90.215.10">
    <property type="entry name" value="Gamma Fibrinogen, chain A, domain 1"/>
    <property type="match status" value="1"/>
</dbReference>
<dbReference type="PhylomeDB" id="A7RGA4"/>
<proteinExistence type="predicted"/>
<evidence type="ECO:0000256" key="1">
    <source>
        <dbReference type="ARBA" id="ARBA00023157"/>
    </source>
</evidence>
<accession>A7RGA4</accession>
<dbReference type="NCBIfam" id="NF040941">
    <property type="entry name" value="GGGWT_bact"/>
    <property type="match status" value="1"/>
</dbReference>
<dbReference type="InterPro" id="IPR050373">
    <property type="entry name" value="Fibrinogen_C-term_domain"/>
</dbReference>
<evidence type="ECO:0000313" key="3">
    <source>
        <dbReference type="EMBL" id="EDO49494.1"/>
    </source>
</evidence>
<dbReference type="EMBL" id="DS469509">
    <property type="protein sequence ID" value="EDO49494.1"/>
    <property type="molecule type" value="Genomic_DNA"/>
</dbReference>
<evidence type="ECO:0000313" key="4">
    <source>
        <dbReference type="Proteomes" id="UP000001593"/>
    </source>
</evidence>
<dbReference type="KEGG" id="nve:5521775"/>
<dbReference type="Pfam" id="PF00147">
    <property type="entry name" value="Fibrinogen_C"/>
    <property type="match status" value="1"/>
</dbReference>
<dbReference type="HOGENOM" id="CLU_038628_6_0_1"/>
<dbReference type="InterPro" id="IPR036056">
    <property type="entry name" value="Fibrinogen-like_C"/>
</dbReference>
<dbReference type="PANTHER" id="PTHR19143">
    <property type="entry name" value="FIBRINOGEN/TENASCIN/ANGIOPOEITIN"/>
    <property type="match status" value="1"/>
</dbReference>
<dbReference type="PROSITE" id="PS51406">
    <property type="entry name" value="FIBRINOGEN_C_2"/>
    <property type="match status" value="1"/>
</dbReference>
<protein>
    <recommendedName>
        <fullName evidence="2">Fibrinogen C-terminal domain-containing protein</fullName>
    </recommendedName>
</protein>
<name>A7RGA4_NEMVE</name>
<dbReference type="GO" id="GO:0005615">
    <property type="term" value="C:extracellular space"/>
    <property type="evidence" value="ECO:0000318"/>
    <property type="project" value="GO_Central"/>
</dbReference>
<dbReference type="SUPFAM" id="SSF56496">
    <property type="entry name" value="Fibrinogen C-terminal domain-like"/>
    <property type="match status" value="1"/>
</dbReference>
<dbReference type="eggNOG" id="KOG2579">
    <property type="taxonomic scope" value="Eukaryota"/>
</dbReference>
<feature type="non-terminal residue" evidence="3">
    <location>
        <position position="214"/>
    </location>
</feature>
<dbReference type="InterPro" id="IPR014716">
    <property type="entry name" value="Fibrinogen_a/b/g_C_1"/>
</dbReference>
<evidence type="ECO:0000259" key="2">
    <source>
        <dbReference type="PROSITE" id="PS51406"/>
    </source>
</evidence>
<dbReference type="PANTHER" id="PTHR19143:SF444">
    <property type="entry name" value="PROTEIN SCABROUS"/>
    <property type="match status" value="1"/>
</dbReference>
<dbReference type="Proteomes" id="UP000001593">
    <property type="component" value="Unassembled WGS sequence"/>
</dbReference>
<keyword evidence="4" id="KW-1185">Reference proteome</keyword>
<organism evidence="3 4">
    <name type="scientific">Nematostella vectensis</name>
    <name type="common">Starlet sea anemone</name>
    <dbReference type="NCBI Taxonomy" id="45351"/>
    <lineage>
        <taxon>Eukaryota</taxon>
        <taxon>Metazoa</taxon>
        <taxon>Cnidaria</taxon>
        <taxon>Anthozoa</taxon>
        <taxon>Hexacorallia</taxon>
        <taxon>Actiniaria</taxon>
        <taxon>Edwardsiidae</taxon>
        <taxon>Nematostella</taxon>
    </lineage>
</organism>
<dbReference type="InterPro" id="IPR002181">
    <property type="entry name" value="Fibrinogen_a/b/g_C_dom"/>
</dbReference>
<dbReference type="CDD" id="cd00087">
    <property type="entry name" value="FReD"/>
    <property type="match status" value="1"/>
</dbReference>
<feature type="domain" description="Fibrinogen C-terminal" evidence="2">
    <location>
        <begin position="1"/>
        <end position="213"/>
    </location>
</feature>
<dbReference type="SMART" id="SM00186">
    <property type="entry name" value="FBG"/>
    <property type="match status" value="1"/>
</dbReference>
<keyword evidence="1" id="KW-1015">Disulfide bond</keyword>
<reference evidence="3 4" key="1">
    <citation type="journal article" date="2007" name="Science">
        <title>Sea anemone genome reveals ancestral eumetazoan gene repertoire and genomic organization.</title>
        <authorList>
            <person name="Putnam N.H."/>
            <person name="Srivastava M."/>
            <person name="Hellsten U."/>
            <person name="Dirks B."/>
            <person name="Chapman J."/>
            <person name="Salamov A."/>
            <person name="Terry A."/>
            <person name="Shapiro H."/>
            <person name="Lindquist E."/>
            <person name="Kapitonov V.V."/>
            <person name="Jurka J."/>
            <person name="Genikhovich G."/>
            <person name="Grigoriev I.V."/>
            <person name="Lucas S.M."/>
            <person name="Steele R.E."/>
            <person name="Finnerty J.R."/>
            <person name="Technau U."/>
            <person name="Martindale M.Q."/>
            <person name="Rokhsar D.S."/>
        </authorList>
    </citation>
    <scope>NUCLEOTIDE SEQUENCE [LARGE SCALE GENOMIC DNA]</scope>
    <source>
        <strain evidence="4">CH2 X CH6</strain>
    </source>
</reference>
<dbReference type="FunFam" id="3.90.215.10:FF:000001">
    <property type="entry name" value="Tenascin isoform 1"/>
    <property type="match status" value="1"/>
</dbReference>
<dbReference type="InParanoid" id="A7RGA4"/>
<gene>
    <name evidence="3" type="ORF">NEMVEDRAFT_v1g80480</name>
</gene>
<dbReference type="STRING" id="45351.A7RGA4"/>
<sequence length="214" mass="24138">NCLELFNKGDCYDGVYRIDAGNQSDPFEVYCDQSTDGGGWTILQRRFDGKENFIRKWCDYRHGFGNLSGEFWLGLDKIHRLTSSPVTLRVDLTAADGEKRFAQFEGFSVGNATIKYRLTSGIYTAGTAGDSLSFSNGAMFSTIDQDNDAWAASSCAQEFKGAWWHKSCHESSLNGMYRNGSHPAHFADGVIWKSWKDYTYSMMETKMMIRTGRP</sequence>
<dbReference type="AlphaFoldDB" id="A7RGA4"/>
<dbReference type="OMA" id="KSCHESS"/>